<gene>
    <name evidence="2" type="ORF">SAMN04487905_103367</name>
</gene>
<sequence length="89" mass="10096">MRRYVPPDMPVKVSSRTARRIMVACVVLCALSGAVVVLYLATPYVTGRIGSPQFLLSWLFCTLTFGIQIYSWRSIQQKALRQEAERTND</sequence>
<organism evidence="2 3">
    <name type="scientific">Actinopolyspora xinjiangensis</name>
    <dbReference type="NCBI Taxonomy" id="405564"/>
    <lineage>
        <taxon>Bacteria</taxon>
        <taxon>Bacillati</taxon>
        <taxon>Actinomycetota</taxon>
        <taxon>Actinomycetes</taxon>
        <taxon>Actinopolysporales</taxon>
        <taxon>Actinopolysporaceae</taxon>
        <taxon>Actinopolyspora</taxon>
    </lineage>
</organism>
<evidence type="ECO:0000313" key="3">
    <source>
        <dbReference type="Proteomes" id="UP000199497"/>
    </source>
</evidence>
<protein>
    <submittedName>
        <fullName evidence="2">Uncharacterized protein</fullName>
    </submittedName>
</protein>
<feature type="transmembrane region" description="Helical" evidence="1">
    <location>
        <begin position="54"/>
        <end position="72"/>
    </location>
</feature>
<keyword evidence="1" id="KW-0472">Membrane</keyword>
<dbReference type="AlphaFoldDB" id="A0A1H0S3M1"/>
<dbReference type="Proteomes" id="UP000199497">
    <property type="component" value="Unassembled WGS sequence"/>
</dbReference>
<accession>A0A1H0S3M1</accession>
<reference evidence="3" key="1">
    <citation type="submission" date="2016-10" db="EMBL/GenBank/DDBJ databases">
        <authorList>
            <person name="Varghese N."/>
            <person name="Submissions S."/>
        </authorList>
    </citation>
    <scope>NUCLEOTIDE SEQUENCE [LARGE SCALE GENOMIC DNA]</scope>
    <source>
        <strain evidence="3">DSM 46732</strain>
    </source>
</reference>
<proteinExistence type="predicted"/>
<dbReference type="OrthoDB" id="5195605at2"/>
<keyword evidence="1" id="KW-0812">Transmembrane</keyword>
<keyword evidence="3" id="KW-1185">Reference proteome</keyword>
<evidence type="ECO:0000256" key="1">
    <source>
        <dbReference type="SAM" id="Phobius"/>
    </source>
</evidence>
<name>A0A1H0S3M1_9ACTN</name>
<keyword evidence="1" id="KW-1133">Transmembrane helix</keyword>
<dbReference type="RefSeq" id="WP_139182935.1">
    <property type="nucleotide sequence ID" value="NZ_FNJR01000003.1"/>
</dbReference>
<evidence type="ECO:0000313" key="2">
    <source>
        <dbReference type="EMBL" id="SDP36353.1"/>
    </source>
</evidence>
<feature type="transmembrane region" description="Helical" evidence="1">
    <location>
        <begin position="21"/>
        <end position="42"/>
    </location>
</feature>
<dbReference type="EMBL" id="FNJR01000003">
    <property type="protein sequence ID" value="SDP36353.1"/>
    <property type="molecule type" value="Genomic_DNA"/>
</dbReference>